<dbReference type="Pfam" id="PF01420">
    <property type="entry name" value="Methylase_S"/>
    <property type="match status" value="1"/>
</dbReference>
<evidence type="ECO:0000259" key="4">
    <source>
        <dbReference type="Pfam" id="PF01420"/>
    </source>
</evidence>
<evidence type="ECO:0000313" key="5">
    <source>
        <dbReference type="EMBL" id="GET45453.1"/>
    </source>
</evidence>
<keyword evidence="3" id="KW-0238">DNA-binding</keyword>
<evidence type="ECO:0000256" key="1">
    <source>
        <dbReference type="ARBA" id="ARBA00010923"/>
    </source>
</evidence>
<comment type="caution">
    <text evidence="5">The sequence shown here is derived from an EMBL/GenBank/DDBJ whole genome shotgun (WGS) entry which is preliminary data.</text>
</comment>
<evidence type="ECO:0000313" key="6">
    <source>
        <dbReference type="Proteomes" id="UP000398217"/>
    </source>
</evidence>
<accession>A0A5M4B777</accession>
<name>A0A5M4B777_9FLAO</name>
<reference evidence="6" key="1">
    <citation type="journal article" date="2020" name="Int. J. Syst. Evol. Microbiol.">
        <title>Capnocytophaga felis sp. nov. isolated from the feline oral cavity.</title>
        <authorList>
            <person name="Suzuki M."/>
            <person name="Umeda K."/>
            <person name="Kimura M."/>
            <person name="Imaoka K."/>
            <person name="Morikawa S."/>
            <person name="Maeda K."/>
        </authorList>
    </citation>
    <scope>NUCLEOTIDE SEQUENCE [LARGE SCALE GENOMIC DNA]</scope>
    <source>
        <strain evidence="6">KC07070</strain>
    </source>
</reference>
<gene>
    <name evidence="5" type="ORF">RCZ01_07550</name>
</gene>
<dbReference type="PANTHER" id="PTHR30408">
    <property type="entry name" value="TYPE-1 RESTRICTION ENZYME ECOKI SPECIFICITY PROTEIN"/>
    <property type="match status" value="1"/>
</dbReference>
<keyword evidence="6" id="KW-1185">Reference proteome</keyword>
<protein>
    <recommendedName>
        <fullName evidence="4">Type I restriction modification DNA specificity domain-containing protein</fullName>
    </recommendedName>
</protein>
<dbReference type="GO" id="GO:0003677">
    <property type="term" value="F:DNA binding"/>
    <property type="evidence" value="ECO:0007669"/>
    <property type="project" value="UniProtKB-KW"/>
</dbReference>
<dbReference type="SUPFAM" id="SSF116734">
    <property type="entry name" value="DNA methylase specificity domain"/>
    <property type="match status" value="1"/>
</dbReference>
<dbReference type="AlphaFoldDB" id="A0A5M4B777"/>
<feature type="domain" description="Type I restriction modification DNA specificity" evidence="4">
    <location>
        <begin position="66"/>
        <end position="220"/>
    </location>
</feature>
<dbReference type="InterPro" id="IPR044946">
    <property type="entry name" value="Restrct_endonuc_typeI_TRD_sf"/>
</dbReference>
<dbReference type="EMBL" id="BLBC01000005">
    <property type="protein sequence ID" value="GET45453.1"/>
    <property type="molecule type" value="Genomic_DNA"/>
</dbReference>
<dbReference type="GO" id="GO:0009307">
    <property type="term" value="P:DNA restriction-modification system"/>
    <property type="evidence" value="ECO:0007669"/>
    <property type="project" value="UniProtKB-KW"/>
</dbReference>
<dbReference type="RefSeq" id="WP_227977321.1">
    <property type="nucleotide sequence ID" value="NZ_BLBC01000005.1"/>
</dbReference>
<evidence type="ECO:0000256" key="3">
    <source>
        <dbReference type="ARBA" id="ARBA00023125"/>
    </source>
</evidence>
<dbReference type="InterPro" id="IPR052021">
    <property type="entry name" value="Type-I_RS_S_subunit"/>
</dbReference>
<evidence type="ECO:0000256" key="2">
    <source>
        <dbReference type="ARBA" id="ARBA00022747"/>
    </source>
</evidence>
<dbReference type="PANTHER" id="PTHR30408:SF12">
    <property type="entry name" value="TYPE I RESTRICTION ENZYME MJAVIII SPECIFICITY SUBUNIT"/>
    <property type="match status" value="1"/>
</dbReference>
<keyword evidence="2" id="KW-0680">Restriction system</keyword>
<organism evidence="5 6">
    <name type="scientific">Capnocytophaga felis</name>
    <dbReference type="NCBI Taxonomy" id="2267611"/>
    <lineage>
        <taxon>Bacteria</taxon>
        <taxon>Pseudomonadati</taxon>
        <taxon>Bacteroidota</taxon>
        <taxon>Flavobacteriia</taxon>
        <taxon>Flavobacteriales</taxon>
        <taxon>Flavobacteriaceae</taxon>
        <taxon>Capnocytophaga</taxon>
    </lineage>
</organism>
<sequence>MYYERLAQWTLYEDLFGLAENRFSHLSIAVQTLQNSFAKTGRLDAEYYQPKYERLIQKLKNHTCEKLKNVVDIRKSIEPGSIAYDTEGMPFIRVSDYSKFGLSTPDKYLSETYYRENQKTLDRLKPKKDTILFSKDGSIGIAYQLTEDLQGITSGAILHLQVKNKKEILPEYLTLVLNSLVVQMQADRDVGGSIIQHWRVNEIEEVIIPVVNKDFQQKVALLVQESFTLKQESEKLLQQAKQMVEAEIKVFPKKHL</sequence>
<dbReference type="Proteomes" id="UP000398217">
    <property type="component" value="Unassembled WGS sequence"/>
</dbReference>
<dbReference type="Gene3D" id="3.90.220.20">
    <property type="entry name" value="DNA methylase specificity domains"/>
    <property type="match status" value="1"/>
</dbReference>
<dbReference type="InterPro" id="IPR000055">
    <property type="entry name" value="Restrct_endonuc_typeI_TRD"/>
</dbReference>
<comment type="similarity">
    <text evidence="1">Belongs to the type-I restriction system S methylase family.</text>
</comment>
<proteinExistence type="inferred from homology"/>